<evidence type="ECO:0000313" key="3">
    <source>
        <dbReference type="EMBL" id="CAG9320253.1"/>
    </source>
</evidence>
<evidence type="ECO:0000313" key="4">
    <source>
        <dbReference type="Proteomes" id="UP001162131"/>
    </source>
</evidence>
<dbReference type="EMBL" id="CAJZBQ010000025">
    <property type="protein sequence ID" value="CAG9320253.1"/>
    <property type="molecule type" value="Genomic_DNA"/>
</dbReference>
<gene>
    <name evidence="3" type="ORF">BSTOLATCC_MIC26175</name>
</gene>
<feature type="compositionally biased region" description="Polar residues" evidence="2">
    <location>
        <begin position="337"/>
        <end position="359"/>
    </location>
</feature>
<dbReference type="Proteomes" id="UP001162131">
    <property type="component" value="Unassembled WGS sequence"/>
</dbReference>
<accession>A0AAU9J9K3</accession>
<sequence>MEEEYSTRELEWFDIETKMRELMQQQLEPVLSKAREDRETNARLKNIVVQLEDRIKELELSVLGDQPFETVIDSIKNKHTELEGNRKKDAIIVNQEFSGIKEIIKSFQFQLGGFQEMLNNFDELSKSTRNEINQMRMGIDANQQLVMNEFNGVNARFQEMTKAYIDYNLRAEEKANRSLIKSSENSIEIASLRKDVNSLRAETGGLLSSMEDQNYNKLSIATFNIEKALIEQRFESCKEKLDKFNDELIKRDSFIDKYIPLKIATIVSDYMHSSLDLLARKRIAEFEMNFLRDLNSEALIERGVEPREIQVTKILEDMRHIEQRKVDLLSDKKSKRQNSAMSSQRALSNPSDPESPINMQNVKAPLPQIEEVEVNPANQIYNIENIQEIVEKVFEEQFEPHILKFRFEIKDKFAMMQKIIKTGDDQCMALANHLIEEIEDLNKKVKKDRADFEANTAESREKHNKIDENLEKIENSLSNTAQMVVCLVECAQIQQALEAQDEEDRHSMAQNYERDLQNELVMSKPKYSPEPYSSTVPSANFSLQKKCLGCGNTTSIISGYRTSIMYKPTPLFYRNKKLDRPELISLKGNIIKRCWESVSPAMPWKQNDFEQIILDASKNWNKRNISNESTLSEPLGREALPMLVSPANRSFSNSRRSKLTSYR</sequence>
<evidence type="ECO:0000256" key="2">
    <source>
        <dbReference type="SAM" id="MobiDB-lite"/>
    </source>
</evidence>
<keyword evidence="1" id="KW-0175">Coiled coil</keyword>
<organism evidence="3 4">
    <name type="scientific">Blepharisma stoltei</name>
    <dbReference type="NCBI Taxonomy" id="1481888"/>
    <lineage>
        <taxon>Eukaryota</taxon>
        <taxon>Sar</taxon>
        <taxon>Alveolata</taxon>
        <taxon>Ciliophora</taxon>
        <taxon>Postciliodesmatophora</taxon>
        <taxon>Heterotrichea</taxon>
        <taxon>Heterotrichida</taxon>
        <taxon>Blepharismidae</taxon>
        <taxon>Blepharisma</taxon>
    </lineage>
</organism>
<name>A0AAU9J9K3_9CILI</name>
<protein>
    <submittedName>
        <fullName evidence="3">Uncharacterized protein</fullName>
    </submittedName>
</protein>
<feature type="coiled-coil region" evidence="1">
    <location>
        <begin position="428"/>
        <end position="455"/>
    </location>
</feature>
<evidence type="ECO:0000256" key="1">
    <source>
        <dbReference type="SAM" id="Coils"/>
    </source>
</evidence>
<keyword evidence="4" id="KW-1185">Reference proteome</keyword>
<feature type="coiled-coil region" evidence="1">
    <location>
        <begin position="34"/>
        <end position="61"/>
    </location>
</feature>
<feature type="region of interest" description="Disordered" evidence="2">
    <location>
        <begin position="327"/>
        <end position="359"/>
    </location>
</feature>
<comment type="caution">
    <text evidence="3">The sequence shown here is derived from an EMBL/GenBank/DDBJ whole genome shotgun (WGS) entry which is preliminary data.</text>
</comment>
<dbReference type="AlphaFoldDB" id="A0AAU9J9K3"/>
<reference evidence="3" key="1">
    <citation type="submission" date="2021-09" db="EMBL/GenBank/DDBJ databases">
        <authorList>
            <consortium name="AG Swart"/>
            <person name="Singh M."/>
            <person name="Singh A."/>
            <person name="Seah K."/>
            <person name="Emmerich C."/>
        </authorList>
    </citation>
    <scope>NUCLEOTIDE SEQUENCE</scope>
    <source>
        <strain evidence="3">ATCC30299</strain>
    </source>
</reference>
<proteinExistence type="predicted"/>